<dbReference type="GO" id="GO:0030313">
    <property type="term" value="C:cell envelope"/>
    <property type="evidence" value="ECO:0007669"/>
    <property type="project" value="UniProtKB-SubCell"/>
</dbReference>
<evidence type="ECO:0000256" key="1">
    <source>
        <dbReference type="ARBA" id="ARBA00004196"/>
    </source>
</evidence>
<reference evidence="4 5" key="1">
    <citation type="submission" date="2019-03" db="EMBL/GenBank/DDBJ databases">
        <title>Genomic Encyclopedia of Type Strains, Phase IV (KMG-IV): sequencing the most valuable type-strain genomes for metagenomic binning, comparative biology and taxonomic classification.</title>
        <authorList>
            <person name="Goeker M."/>
        </authorList>
    </citation>
    <scope>NUCLEOTIDE SEQUENCE [LARGE SCALE GENOMIC DNA]</scope>
    <source>
        <strain evidence="4 5">DSM 28559</strain>
    </source>
</reference>
<comment type="subcellular location">
    <subcellularLocation>
        <location evidence="1">Cell envelope</location>
    </subcellularLocation>
</comment>
<evidence type="ECO:0000256" key="3">
    <source>
        <dbReference type="SAM" id="SignalP"/>
    </source>
</evidence>
<dbReference type="RefSeq" id="WP_132090805.1">
    <property type="nucleotide sequence ID" value="NZ_JANKAQ010000007.1"/>
</dbReference>
<keyword evidence="2" id="KW-0472">Membrane</keyword>
<name>A0A4R2LMD6_9FIRM</name>
<feature type="chain" id="PRO_5039508795" evidence="3">
    <location>
        <begin position="28"/>
        <end position="900"/>
    </location>
</feature>
<feature type="signal peptide" evidence="3">
    <location>
        <begin position="1"/>
        <end position="27"/>
    </location>
</feature>
<feature type="transmembrane region" description="Helical" evidence="2">
    <location>
        <begin position="872"/>
        <end position="892"/>
    </location>
</feature>
<proteinExistence type="predicted"/>
<dbReference type="NCBIfam" id="TIGR02543">
    <property type="entry name" value="List_Bact_rpt"/>
    <property type="match status" value="1"/>
</dbReference>
<dbReference type="Gene3D" id="2.60.40.4270">
    <property type="entry name" value="Listeria-Bacteroides repeat domain"/>
    <property type="match status" value="2"/>
</dbReference>
<gene>
    <name evidence="4" type="ORF">EV212_10537</name>
</gene>
<keyword evidence="2" id="KW-0812">Transmembrane</keyword>
<evidence type="ECO:0000313" key="4">
    <source>
        <dbReference type="EMBL" id="TCO84775.1"/>
    </source>
</evidence>
<dbReference type="InterPro" id="IPR042229">
    <property type="entry name" value="Listeria/Bacterioides_rpt_sf"/>
</dbReference>
<keyword evidence="2" id="KW-1133">Transmembrane helix</keyword>
<protein>
    <submittedName>
        <fullName evidence="4">Putative repeat protein (TIGR02543 family)</fullName>
    </submittedName>
</protein>
<dbReference type="AlphaFoldDB" id="A0A4R2LMD6"/>
<organism evidence="4 5">
    <name type="scientific">Frisingicoccus caecimuris</name>
    <dbReference type="NCBI Taxonomy" id="1796636"/>
    <lineage>
        <taxon>Bacteria</taxon>
        <taxon>Bacillati</taxon>
        <taxon>Bacillota</taxon>
        <taxon>Clostridia</taxon>
        <taxon>Lachnospirales</taxon>
        <taxon>Lachnospiraceae</taxon>
        <taxon>Frisingicoccus</taxon>
    </lineage>
</organism>
<evidence type="ECO:0000256" key="2">
    <source>
        <dbReference type="SAM" id="Phobius"/>
    </source>
</evidence>
<accession>A0A4R2LMD6</accession>
<dbReference type="Pfam" id="PF09479">
    <property type="entry name" value="Flg_new"/>
    <property type="match status" value="2"/>
</dbReference>
<dbReference type="InterPro" id="IPR013378">
    <property type="entry name" value="InlB-like_B-rpt"/>
</dbReference>
<sequence>MKIKGILQRGLVCLGACLLFAGMAVYADETGSEPESRTTMEASGVTNTMVVDETSGKNETLAKPSDGVLCSLYDVEVENWKRRIYKIKCKVDSEDSKNGDIRIYSGKNFHITDSKGNILSEGTYIDADGNVTETFKGGEVCRDINGWFILWEDTDLREWSRHNIYVQADSDFVGGNNQTIGLDGMSGVYLDSDSGMADISFETHSFKVNVAAEVDASDVIFPVMEGIDLNHPDFLNKAVVKLECVYGNLRDLPLKVQWYRVVNGMEEPIGDMITRAPYHLPESEVRTLTEAKEYKLKIYYNGEASTEEARQASNGHEVPVSEDAPMDEASFKTEMVSGCIDAAVCLEQLPYNNSVAHTFRFKLYRFDEPNQMINDDTPFTEYSLTFDANGDRAEKHLKIDGLAAGWYTLVPENPEEDFAEMTDKRKDNSMPNARTGSSAGVDFHIGEIVDNQYSWEIIRYQGQNPENPLGVNPFKIIYNYQESLYSVSYAMNLPGGSGLVGNPPYDLNRYRPGTMVSVQGGNGMTADGWQFVGWALDAGDGVYKAGEKIYSDVSIHGIPVETQVAMTDGGLTLYGRWIRVYSVTYDGNTNSGGSLPADIGGTVKEGSNLYYSGDEVTVEAQGNLEKVDSDGTRYVFDGWSVNQDGSGTRLKTGDKVKVSDADITFYAQWRAVGTDKYAVNYIASVPKDTILTGVLPQDTEKYEEGAIVKVKDQGSMAIEHYRFAGWALTSSEDALYQNGEELFGTKDIKTATKTDTPMKEQGISFYSRWIPLYQVTYRANANKVENLPEDTNEYETGDMVTILGENKVKREGYEFIGWNTKMDGSGQSYDAGLKFNMPEENIELYAQWKKLPEPESAPEETETSSRPGMGSAWPMVILAVVGVICIIAYVAYQWLSHRKH</sequence>
<evidence type="ECO:0000313" key="5">
    <source>
        <dbReference type="Proteomes" id="UP000295711"/>
    </source>
</evidence>
<keyword evidence="5" id="KW-1185">Reference proteome</keyword>
<dbReference type="Proteomes" id="UP000295711">
    <property type="component" value="Unassembled WGS sequence"/>
</dbReference>
<keyword evidence="3" id="KW-0732">Signal</keyword>
<dbReference type="EMBL" id="SLXA01000005">
    <property type="protein sequence ID" value="TCO84775.1"/>
    <property type="molecule type" value="Genomic_DNA"/>
</dbReference>
<dbReference type="OrthoDB" id="1741965at2"/>
<comment type="caution">
    <text evidence="4">The sequence shown here is derived from an EMBL/GenBank/DDBJ whole genome shotgun (WGS) entry which is preliminary data.</text>
</comment>